<evidence type="ECO:0000313" key="2">
    <source>
        <dbReference type="EMBL" id="KAH9319980.1"/>
    </source>
</evidence>
<organism evidence="2 3">
    <name type="scientific">Taxus chinensis</name>
    <name type="common">Chinese yew</name>
    <name type="synonym">Taxus wallichiana var. chinensis</name>
    <dbReference type="NCBI Taxonomy" id="29808"/>
    <lineage>
        <taxon>Eukaryota</taxon>
        <taxon>Viridiplantae</taxon>
        <taxon>Streptophyta</taxon>
        <taxon>Embryophyta</taxon>
        <taxon>Tracheophyta</taxon>
        <taxon>Spermatophyta</taxon>
        <taxon>Pinopsida</taxon>
        <taxon>Pinidae</taxon>
        <taxon>Conifers II</taxon>
        <taxon>Cupressales</taxon>
        <taxon>Taxaceae</taxon>
        <taxon>Taxus</taxon>
    </lineage>
</organism>
<feature type="compositionally biased region" description="Basic and acidic residues" evidence="1">
    <location>
        <begin position="41"/>
        <end position="50"/>
    </location>
</feature>
<feature type="non-terminal residue" evidence="2">
    <location>
        <position position="50"/>
    </location>
</feature>
<evidence type="ECO:0000313" key="3">
    <source>
        <dbReference type="Proteomes" id="UP000824469"/>
    </source>
</evidence>
<dbReference type="EMBL" id="JAHRHJ020000004">
    <property type="protein sequence ID" value="KAH9319980.1"/>
    <property type="molecule type" value="Genomic_DNA"/>
</dbReference>
<name>A0AA38GE78_TAXCH</name>
<reference evidence="2 3" key="1">
    <citation type="journal article" date="2021" name="Nat. Plants">
        <title>The Taxus genome provides insights into paclitaxel biosynthesis.</title>
        <authorList>
            <person name="Xiong X."/>
            <person name="Gou J."/>
            <person name="Liao Q."/>
            <person name="Li Y."/>
            <person name="Zhou Q."/>
            <person name="Bi G."/>
            <person name="Li C."/>
            <person name="Du R."/>
            <person name="Wang X."/>
            <person name="Sun T."/>
            <person name="Guo L."/>
            <person name="Liang H."/>
            <person name="Lu P."/>
            <person name="Wu Y."/>
            <person name="Zhang Z."/>
            <person name="Ro D.K."/>
            <person name="Shang Y."/>
            <person name="Huang S."/>
            <person name="Yan J."/>
        </authorList>
    </citation>
    <scope>NUCLEOTIDE SEQUENCE [LARGE SCALE GENOMIC DNA]</scope>
    <source>
        <strain evidence="2">Ta-2019</strain>
    </source>
</reference>
<proteinExistence type="predicted"/>
<protein>
    <submittedName>
        <fullName evidence="2">Uncharacterized protein</fullName>
    </submittedName>
</protein>
<gene>
    <name evidence="2" type="ORF">KI387_021749</name>
</gene>
<feature type="region of interest" description="Disordered" evidence="1">
    <location>
        <begin position="24"/>
        <end position="50"/>
    </location>
</feature>
<sequence length="50" mass="5710">FRTGRKKSSSDISKLKNKEVLRDDGELSCSQTQKKRKSGRVKTDKDGRIL</sequence>
<dbReference type="Proteomes" id="UP000824469">
    <property type="component" value="Unassembled WGS sequence"/>
</dbReference>
<comment type="caution">
    <text evidence="2">The sequence shown here is derived from an EMBL/GenBank/DDBJ whole genome shotgun (WGS) entry which is preliminary data.</text>
</comment>
<feature type="non-terminal residue" evidence="2">
    <location>
        <position position="1"/>
    </location>
</feature>
<dbReference type="AlphaFoldDB" id="A0AA38GE78"/>
<evidence type="ECO:0000256" key="1">
    <source>
        <dbReference type="SAM" id="MobiDB-lite"/>
    </source>
</evidence>
<accession>A0AA38GE78</accession>
<keyword evidence="3" id="KW-1185">Reference proteome</keyword>